<dbReference type="Proteomes" id="UP000004810">
    <property type="component" value="Unassembled WGS sequence"/>
</dbReference>
<sequence length="105" mass="11678">MVPIYGKGKSGAFSMLAGQDSDDDNTEKEGSISENSNKADEIEESKQGKTNMKARDKPNEAKELSKQQTGLKKDDDLDALLADLEKPVEKVSKEKRKKEQFLMLT</sequence>
<name>J9FJ81_WUCBA</name>
<comment type="caution">
    <text evidence="2">The sequence shown here is derived from an EMBL/GenBank/DDBJ whole genome shotgun (WGS) entry which is preliminary data.</text>
</comment>
<dbReference type="AlphaFoldDB" id="J9FJ81"/>
<proteinExistence type="predicted"/>
<organism evidence="2 3">
    <name type="scientific">Wuchereria bancrofti</name>
    <dbReference type="NCBI Taxonomy" id="6293"/>
    <lineage>
        <taxon>Eukaryota</taxon>
        <taxon>Metazoa</taxon>
        <taxon>Ecdysozoa</taxon>
        <taxon>Nematoda</taxon>
        <taxon>Chromadorea</taxon>
        <taxon>Rhabditida</taxon>
        <taxon>Spirurina</taxon>
        <taxon>Spiruromorpha</taxon>
        <taxon>Filarioidea</taxon>
        <taxon>Onchocercidae</taxon>
        <taxon>Wuchereria</taxon>
    </lineage>
</organism>
<evidence type="ECO:0000313" key="3">
    <source>
        <dbReference type="Proteomes" id="UP000004810"/>
    </source>
</evidence>
<protein>
    <submittedName>
        <fullName evidence="2">Uncharacterized protein</fullName>
    </submittedName>
</protein>
<accession>J9FJ81</accession>
<gene>
    <name evidence="2" type="ORF">WUBG_01699</name>
</gene>
<evidence type="ECO:0000313" key="2">
    <source>
        <dbReference type="EMBL" id="EJW87394.1"/>
    </source>
</evidence>
<reference evidence="3" key="1">
    <citation type="submission" date="2012-08" db="EMBL/GenBank/DDBJ databases">
        <title>The Genome Sequence of Wuchereria bancrofti.</title>
        <authorList>
            <person name="Nutman T.B."/>
            <person name="Fink D.L."/>
            <person name="Russ C."/>
            <person name="Young S."/>
            <person name="Zeng Q."/>
            <person name="Koehrsen M."/>
            <person name="Alvarado L."/>
            <person name="Berlin A."/>
            <person name="Chapman S.B."/>
            <person name="Chen Z."/>
            <person name="Freedman E."/>
            <person name="Gellesch M."/>
            <person name="Goldberg J."/>
            <person name="Griggs A."/>
            <person name="Gujja S."/>
            <person name="Heilman E.R."/>
            <person name="Heiman D."/>
            <person name="Hepburn T."/>
            <person name="Howarth C."/>
            <person name="Jen D."/>
            <person name="Larson L."/>
            <person name="Lewis B."/>
            <person name="Mehta T."/>
            <person name="Park D."/>
            <person name="Pearson M."/>
            <person name="Roberts A."/>
            <person name="Saif S."/>
            <person name="Shea T."/>
            <person name="Shenoy N."/>
            <person name="Sisk P."/>
            <person name="Stolte C."/>
            <person name="Sykes S."/>
            <person name="Walk T."/>
            <person name="White J."/>
            <person name="Yandava C."/>
            <person name="Haas B."/>
            <person name="Henn M.R."/>
            <person name="Nusbaum C."/>
            <person name="Birren B."/>
        </authorList>
    </citation>
    <scope>NUCLEOTIDE SEQUENCE [LARGE SCALE GENOMIC DNA]</scope>
    <source>
        <strain evidence="3">NA</strain>
    </source>
</reference>
<evidence type="ECO:0000256" key="1">
    <source>
        <dbReference type="SAM" id="MobiDB-lite"/>
    </source>
</evidence>
<feature type="compositionally biased region" description="Basic and acidic residues" evidence="1">
    <location>
        <begin position="27"/>
        <end position="75"/>
    </location>
</feature>
<feature type="compositionally biased region" description="Basic and acidic residues" evidence="1">
    <location>
        <begin position="83"/>
        <end position="105"/>
    </location>
</feature>
<feature type="region of interest" description="Disordered" evidence="1">
    <location>
        <begin position="1"/>
        <end position="105"/>
    </location>
</feature>
<dbReference type="EMBL" id="ADBV01000404">
    <property type="protein sequence ID" value="EJW87394.1"/>
    <property type="molecule type" value="Genomic_DNA"/>
</dbReference>